<dbReference type="SUPFAM" id="SSF48019">
    <property type="entry name" value="post-AAA+ oligomerization domain-like"/>
    <property type="match status" value="1"/>
</dbReference>
<evidence type="ECO:0000256" key="3">
    <source>
        <dbReference type="ARBA" id="ARBA00022695"/>
    </source>
</evidence>
<dbReference type="PANTHER" id="PTHR11669">
    <property type="entry name" value="REPLICATION FACTOR C / DNA POLYMERASE III GAMMA-TAU SUBUNIT"/>
    <property type="match status" value="1"/>
</dbReference>
<keyword evidence="7" id="KW-0862">Zinc</keyword>
<dbReference type="HOGENOM" id="CLU_006229_0_3_3"/>
<dbReference type="Pfam" id="PF12169">
    <property type="entry name" value="DNA_pol3_gamma3"/>
    <property type="match status" value="1"/>
</dbReference>
<keyword evidence="3 12" id="KW-0548">Nucleotidyltransferase</keyword>
<dbReference type="GO" id="GO:0009360">
    <property type="term" value="C:DNA polymerase III complex"/>
    <property type="evidence" value="ECO:0007669"/>
    <property type="project" value="InterPro"/>
</dbReference>
<comment type="function">
    <text evidence="12">DNA polymerase III is a complex, multichain enzyme responsible for most of the replicative synthesis in bacteria. This DNA polymerase also exhibits 3' to 5' exonuclease activity.</text>
</comment>
<dbReference type="Gene3D" id="1.20.272.10">
    <property type="match status" value="1"/>
</dbReference>
<dbReference type="CDD" id="cd00009">
    <property type="entry name" value="AAA"/>
    <property type="match status" value="1"/>
</dbReference>
<comment type="similarity">
    <text evidence="1 12">Belongs to the DnaX/STICHEL family.</text>
</comment>
<evidence type="ECO:0000256" key="7">
    <source>
        <dbReference type="ARBA" id="ARBA00022833"/>
    </source>
</evidence>
<dbReference type="InterPro" id="IPR050238">
    <property type="entry name" value="DNA_Rep/Repair_Clamp_Loader"/>
</dbReference>
<dbReference type="EC" id="2.7.7.7" evidence="12"/>
<evidence type="ECO:0000256" key="12">
    <source>
        <dbReference type="RuleBase" id="RU364063"/>
    </source>
</evidence>
<dbReference type="SMART" id="SM00382">
    <property type="entry name" value="AAA"/>
    <property type="match status" value="1"/>
</dbReference>
<dbReference type="Gene3D" id="1.10.8.60">
    <property type="match status" value="1"/>
</dbReference>
<dbReference type="EnsemblBacteria" id="AAQ00862">
    <property type="protein sequence ID" value="AAQ00862"/>
    <property type="gene ID" value="Pro_1818"/>
</dbReference>
<dbReference type="InterPro" id="IPR054506">
    <property type="entry name" value="DnaA_N-like_STI"/>
</dbReference>
<dbReference type="InterPro" id="IPR027417">
    <property type="entry name" value="P-loop_NTPase"/>
</dbReference>
<dbReference type="Proteomes" id="UP000001420">
    <property type="component" value="Chromosome"/>
</dbReference>
<dbReference type="OrthoDB" id="9810148at2"/>
<evidence type="ECO:0000256" key="5">
    <source>
        <dbReference type="ARBA" id="ARBA00022723"/>
    </source>
</evidence>
<evidence type="ECO:0000313" key="14">
    <source>
        <dbReference type="EMBL" id="AAQ00862.1"/>
    </source>
</evidence>
<dbReference type="STRING" id="167539.Pro_1818"/>
<dbReference type="AlphaFoldDB" id="Q7V9L4"/>
<dbReference type="GO" id="GO:0003887">
    <property type="term" value="F:DNA-directed DNA polymerase activity"/>
    <property type="evidence" value="ECO:0007669"/>
    <property type="project" value="UniProtKB-KW"/>
</dbReference>
<dbReference type="Pfam" id="PF22608">
    <property type="entry name" value="DNAX_ATPase_lid"/>
    <property type="match status" value="1"/>
</dbReference>
<dbReference type="NCBIfam" id="NF004046">
    <property type="entry name" value="PRK05563.1"/>
    <property type="match status" value="1"/>
</dbReference>
<keyword evidence="8 12" id="KW-0067">ATP-binding</keyword>
<dbReference type="RefSeq" id="WP_011125967.1">
    <property type="nucleotide sequence ID" value="NC_005042.1"/>
</dbReference>
<dbReference type="GO" id="GO:0046872">
    <property type="term" value="F:metal ion binding"/>
    <property type="evidence" value="ECO:0007669"/>
    <property type="project" value="UniProtKB-KW"/>
</dbReference>
<dbReference type="NCBIfam" id="NF011510">
    <property type="entry name" value="PRK14948.1"/>
    <property type="match status" value="1"/>
</dbReference>
<dbReference type="InterPro" id="IPR003593">
    <property type="entry name" value="AAA+_ATPase"/>
</dbReference>
<dbReference type="NCBIfam" id="TIGR02397">
    <property type="entry name" value="dnaX_nterm"/>
    <property type="match status" value="1"/>
</dbReference>
<dbReference type="KEGG" id="pma:Pro_1818"/>
<comment type="catalytic activity">
    <reaction evidence="11 12">
        <text>DNA(n) + a 2'-deoxyribonucleoside 5'-triphosphate = DNA(n+1) + diphosphate</text>
        <dbReference type="Rhea" id="RHEA:22508"/>
        <dbReference type="Rhea" id="RHEA-COMP:17339"/>
        <dbReference type="Rhea" id="RHEA-COMP:17340"/>
        <dbReference type="ChEBI" id="CHEBI:33019"/>
        <dbReference type="ChEBI" id="CHEBI:61560"/>
        <dbReference type="ChEBI" id="CHEBI:173112"/>
        <dbReference type="EC" id="2.7.7.7"/>
    </reaction>
</comment>
<gene>
    <name evidence="12 14" type="primary">dnaX</name>
    <name evidence="14" type="ordered locus">Pro_1818</name>
</gene>
<dbReference type="InterPro" id="IPR012763">
    <property type="entry name" value="DNA_pol_III_sug/sutau_N"/>
</dbReference>
<dbReference type="PANTHER" id="PTHR11669:SF0">
    <property type="entry name" value="PROTEIN STICHEL-LIKE 2"/>
    <property type="match status" value="1"/>
</dbReference>
<evidence type="ECO:0000259" key="13">
    <source>
        <dbReference type="SMART" id="SM00382"/>
    </source>
</evidence>
<dbReference type="FunFam" id="1.10.8.60:FF:000013">
    <property type="entry name" value="DNA polymerase III subunit gamma/tau"/>
    <property type="match status" value="1"/>
</dbReference>
<keyword evidence="4 12" id="KW-0235">DNA replication</keyword>
<dbReference type="EMBL" id="AE017126">
    <property type="protein sequence ID" value="AAQ00862.1"/>
    <property type="molecule type" value="Genomic_DNA"/>
</dbReference>
<dbReference type="InterPro" id="IPR022754">
    <property type="entry name" value="DNA_pol_III_gamma-3"/>
</dbReference>
<dbReference type="GO" id="GO:0006261">
    <property type="term" value="P:DNA-templated DNA replication"/>
    <property type="evidence" value="ECO:0007669"/>
    <property type="project" value="TreeGrafter"/>
</dbReference>
<proteinExistence type="inferred from homology"/>
<evidence type="ECO:0000256" key="2">
    <source>
        <dbReference type="ARBA" id="ARBA00022679"/>
    </source>
</evidence>
<sequence length="559" mass="62913">MSKTYQPLHQKYRPKRFDDLVGQDSIVATLKQALISNRIAPAYLFCGPRGTGKTSSARILARSLNCQQSEKPTIAPCCQCNLCKEIGKGTALDIIEIDAASNTGVDNIRELIERSQFAPVQARWKVYVIDECHMLSTAAFNALLKTLEEPPSQTVFVLATTDPQRLLQTILSRCQRFDFRRIPITSLTSHLTTIASKEKIEIDQESINLIAQRSEGGLRDAESLLDQLSLLKPPINLQSIWELLGEVPENDLIILTSSLISQDPISLLKTCRKLFDNGKEPISILQGLTATLRDLVLIKSLPDQPSLCSLSKQSQETLTKISSELELDRILYWQKYLKGSESQIRFSLQPRLWLEVLLLGLLSNPNISEKKASKNIQEVKVNANNTLNNDHVIEKQILNTDESVRQEVTADNEQSKSGLLSQWEQILSQIELPSTRMLLSQQARLTNLTKNQAEISISENWLGMIQSRKNIIQKAIRKCLGENIELSLIQQSKLNTPSIEVDDKNLLTEKNIKDRNLKLDSNKLNNNNTSSKLNDVISEETENFANFFNGKIIDLEGNE</sequence>
<dbReference type="eggNOG" id="COG2812">
    <property type="taxonomic scope" value="Bacteria"/>
</dbReference>
<evidence type="ECO:0000256" key="10">
    <source>
        <dbReference type="ARBA" id="ARBA00023054"/>
    </source>
</evidence>
<dbReference type="GO" id="GO:0005524">
    <property type="term" value="F:ATP binding"/>
    <property type="evidence" value="ECO:0007669"/>
    <property type="project" value="UniProtKB-KW"/>
</dbReference>
<name>Q7V9L4_PROMA</name>
<keyword evidence="2 12" id="KW-0808">Transferase</keyword>
<evidence type="ECO:0000256" key="11">
    <source>
        <dbReference type="ARBA" id="ARBA00049244"/>
    </source>
</evidence>
<evidence type="ECO:0000256" key="9">
    <source>
        <dbReference type="ARBA" id="ARBA00022932"/>
    </source>
</evidence>
<reference evidence="14 15" key="1">
    <citation type="journal article" date="2003" name="Proc. Natl. Acad. Sci. U.S.A.">
        <title>Genome sequence of the cyanobacterium Prochlorococcus marinus SS120, a nearly minimal oxyphototrophic genome.</title>
        <authorList>
            <person name="Dufresne A."/>
            <person name="Salanoubat M."/>
            <person name="Partensky F."/>
            <person name="Artiguenave F."/>
            <person name="Axmann I.M."/>
            <person name="Barbe V."/>
            <person name="Duprat S."/>
            <person name="Galperin M.Y."/>
            <person name="Koonin E.V."/>
            <person name="Le Gall F."/>
            <person name="Makarova K.S."/>
            <person name="Ostrowski M."/>
            <person name="Oztas S."/>
            <person name="Robert C."/>
            <person name="Rogozin I.B."/>
            <person name="Scanlan D.J."/>
            <person name="Tandeau de Marsac N."/>
            <person name="Weissenbach J."/>
            <person name="Wincker P."/>
            <person name="Wolf Y.I."/>
            <person name="Hess W.R."/>
        </authorList>
    </citation>
    <scope>NUCLEOTIDE SEQUENCE [LARGE SCALE GENOMIC DNA]</scope>
    <source>
        <strain evidence="15">SARG / CCMP1375 / SS120</strain>
    </source>
</reference>
<feature type="domain" description="AAA+ ATPase" evidence="13">
    <location>
        <begin position="39"/>
        <end position="183"/>
    </location>
</feature>
<evidence type="ECO:0000313" key="15">
    <source>
        <dbReference type="Proteomes" id="UP000001420"/>
    </source>
</evidence>
<dbReference type="SUPFAM" id="SSF52540">
    <property type="entry name" value="P-loop containing nucleoside triphosphate hydrolases"/>
    <property type="match status" value="1"/>
</dbReference>
<dbReference type="PATRIC" id="fig|167539.5.peg.1920"/>
<dbReference type="InterPro" id="IPR045085">
    <property type="entry name" value="HLD_clamp_pol_III_gamma_tau"/>
</dbReference>
<evidence type="ECO:0000256" key="8">
    <source>
        <dbReference type="ARBA" id="ARBA00022840"/>
    </source>
</evidence>
<evidence type="ECO:0000256" key="4">
    <source>
        <dbReference type="ARBA" id="ARBA00022705"/>
    </source>
</evidence>
<evidence type="ECO:0000256" key="1">
    <source>
        <dbReference type="ARBA" id="ARBA00006360"/>
    </source>
</evidence>
<accession>Q7V9L4</accession>
<keyword evidence="6 12" id="KW-0547">Nucleotide-binding</keyword>
<protein>
    <recommendedName>
        <fullName evidence="12">DNA polymerase III subunit gamma/tau</fullName>
        <ecNumber evidence="12">2.7.7.7</ecNumber>
    </recommendedName>
</protein>
<keyword evidence="9 12" id="KW-0239">DNA-directed DNA polymerase</keyword>
<organism evidence="14 15">
    <name type="scientific">Prochlorococcus marinus (strain SARG / CCMP1375 / SS120)</name>
    <dbReference type="NCBI Taxonomy" id="167539"/>
    <lineage>
        <taxon>Bacteria</taxon>
        <taxon>Bacillati</taxon>
        <taxon>Cyanobacteriota</taxon>
        <taxon>Cyanophyceae</taxon>
        <taxon>Synechococcales</taxon>
        <taxon>Prochlorococcaceae</taxon>
        <taxon>Prochlorococcus</taxon>
    </lineage>
</organism>
<dbReference type="GO" id="GO:0003677">
    <property type="term" value="F:DNA binding"/>
    <property type="evidence" value="ECO:0007669"/>
    <property type="project" value="InterPro"/>
</dbReference>
<dbReference type="FunFam" id="3.40.50.300:FF:000014">
    <property type="entry name" value="DNA polymerase III subunit gamma/tau"/>
    <property type="match status" value="1"/>
</dbReference>
<keyword evidence="5" id="KW-0479">Metal-binding</keyword>
<dbReference type="InterPro" id="IPR008921">
    <property type="entry name" value="DNA_pol3_clamp-load_cplx_C"/>
</dbReference>
<dbReference type="Pfam" id="PF13177">
    <property type="entry name" value="DNA_pol3_delta2"/>
    <property type="match status" value="1"/>
</dbReference>
<keyword evidence="10" id="KW-0175">Coiled coil</keyword>
<dbReference type="Gene3D" id="3.40.50.300">
    <property type="entry name" value="P-loop containing nucleotide triphosphate hydrolases"/>
    <property type="match status" value="1"/>
</dbReference>
<dbReference type="Pfam" id="PF23007">
    <property type="entry name" value="DnaA_N-like_STI"/>
    <property type="match status" value="1"/>
</dbReference>
<evidence type="ECO:0000256" key="6">
    <source>
        <dbReference type="ARBA" id="ARBA00022741"/>
    </source>
</evidence>
<dbReference type="CDD" id="cd18137">
    <property type="entry name" value="HLD_clamp_pol_III_gamma_tau"/>
    <property type="match status" value="1"/>
</dbReference>
<keyword evidence="15" id="KW-1185">Reference proteome</keyword>
<comment type="subunit">
    <text evidence="12">DNA polymerase III contains a core (composed of alpha, epsilon and theta chains) that associates with a tau subunit. This core dimerizes to form the POLIII' complex. PolIII' associates with the gamma complex (composed of gamma, delta, delta', psi and chi chains) and with the beta chain to form the complete DNA polymerase III complex.</text>
</comment>